<organism evidence="1 2">
    <name type="scientific">Flavobacterium anhuiense</name>
    <dbReference type="NCBI Taxonomy" id="459526"/>
    <lineage>
        <taxon>Bacteria</taxon>
        <taxon>Pseudomonadati</taxon>
        <taxon>Bacteroidota</taxon>
        <taxon>Flavobacteriia</taxon>
        <taxon>Flavobacteriales</taxon>
        <taxon>Flavobacteriaceae</taxon>
        <taxon>Flavobacterium</taxon>
    </lineage>
</organism>
<evidence type="ECO:0000313" key="2">
    <source>
        <dbReference type="Proteomes" id="UP000290433"/>
    </source>
</evidence>
<comment type="caution">
    <text evidence="1">The sequence shown here is derived from an EMBL/GenBank/DDBJ whole genome shotgun (WGS) entry which is preliminary data.</text>
</comment>
<name>A0A444W5S3_9FLAO</name>
<accession>A0A444W5S3</accession>
<dbReference type="Proteomes" id="UP000290433">
    <property type="component" value="Unassembled WGS sequence"/>
</dbReference>
<reference evidence="1 2" key="1">
    <citation type="submission" date="2014-12" db="EMBL/GenBank/DDBJ databases">
        <title>Genome sequence of Flavobacterium anhuiense RCM74.</title>
        <authorList>
            <person name="Kim J.F."/>
            <person name="Song J.Y."/>
            <person name="Kwak M.-J."/>
            <person name="Lee S.-W."/>
        </authorList>
    </citation>
    <scope>NUCLEOTIDE SEQUENCE [LARGE SCALE GENOMIC DNA]</scope>
    <source>
        <strain evidence="1 2">RCM74</strain>
    </source>
</reference>
<evidence type="ECO:0000313" key="1">
    <source>
        <dbReference type="EMBL" id="RYJ41076.1"/>
    </source>
</evidence>
<gene>
    <name evidence="1" type="ORF">NU08_0513</name>
</gene>
<protein>
    <submittedName>
        <fullName evidence="1">Uncharacterized protein</fullName>
    </submittedName>
</protein>
<sequence length="48" mass="5879">MIHCKTILKIEVKQKILKMGSYDNILNFEVYFFNSKSVINYFQNKHYF</sequence>
<dbReference type="AlphaFoldDB" id="A0A444W5S3"/>
<dbReference type="EMBL" id="JUIV01000001">
    <property type="protein sequence ID" value="RYJ41076.1"/>
    <property type="molecule type" value="Genomic_DNA"/>
</dbReference>
<proteinExistence type="predicted"/>